<dbReference type="InterPro" id="IPR046687">
    <property type="entry name" value="DUF6557"/>
</dbReference>
<dbReference type="EMBL" id="JAGGLB010000065">
    <property type="protein sequence ID" value="MBP1997020.1"/>
    <property type="molecule type" value="Genomic_DNA"/>
</dbReference>
<comment type="caution">
    <text evidence="1">The sequence shown here is derived from an EMBL/GenBank/DDBJ whole genome shotgun (WGS) entry which is preliminary data.</text>
</comment>
<dbReference type="RefSeq" id="WP_209979960.1">
    <property type="nucleotide sequence ID" value="NZ_JAGGLB010000065.1"/>
</dbReference>
<dbReference type="Pfam" id="PF20194">
    <property type="entry name" value="DUF6557"/>
    <property type="match status" value="1"/>
</dbReference>
<keyword evidence="2" id="KW-1185">Reference proteome</keyword>
<organism evidence="1 2">
    <name type="scientific">Paenibacillus eucommiae</name>
    <dbReference type="NCBI Taxonomy" id="1355755"/>
    <lineage>
        <taxon>Bacteria</taxon>
        <taxon>Bacillati</taxon>
        <taxon>Bacillota</taxon>
        <taxon>Bacilli</taxon>
        <taxon>Bacillales</taxon>
        <taxon>Paenibacillaceae</taxon>
        <taxon>Paenibacillus</taxon>
    </lineage>
</organism>
<proteinExistence type="predicted"/>
<evidence type="ECO:0000313" key="1">
    <source>
        <dbReference type="EMBL" id="MBP1997020.1"/>
    </source>
</evidence>
<dbReference type="Proteomes" id="UP001519287">
    <property type="component" value="Unassembled WGS sequence"/>
</dbReference>
<reference evidence="1 2" key="1">
    <citation type="submission" date="2021-03" db="EMBL/GenBank/DDBJ databases">
        <title>Genomic Encyclopedia of Type Strains, Phase IV (KMG-IV): sequencing the most valuable type-strain genomes for metagenomic binning, comparative biology and taxonomic classification.</title>
        <authorList>
            <person name="Goeker M."/>
        </authorList>
    </citation>
    <scope>NUCLEOTIDE SEQUENCE [LARGE SCALE GENOMIC DNA]</scope>
    <source>
        <strain evidence="1 2">DSM 26048</strain>
    </source>
</reference>
<protein>
    <submittedName>
        <fullName evidence="1">Uncharacterized protein</fullName>
    </submittedName>
</protein>
<sequence>MKTFKDLITDTDFAQVWEKFSIHYPNKMDRLEKFSSLYEKLRYALPVHNTTNMYIYIIVFQESTDGESICIKEFNEDDVSICFDVSGKDDEWTGYSIASSKFHKWLGYYIDENSLNTMTNESFIAHCLWEMTFYYGFDDTEVK</sequence>
<name>A0ABS4JB32_9BACL</name>
<evidence type="ECO:0000313" key="2">
    <source>
        <dbReference type="Proteomes" id="UP001519287"/>
    </source>
</evidence>
<accession>A0ABS4JB32</accession>
<gene>
    <name evidence="1" type="ORF">J2Z66_008698</name>
</gene>